<dbReference type="GO" id="GO:0005886">
    <property type="term" value="C:plasma membrane"/>
    <property type="evidence" value="ECO:0007669"/>
    <property type="project" value="UniProtKB-SubCell"/>
</dbReference>
<dbReference type="InterPro" id="IPR020846">
    <property type="entry name" value="MFS_dom"/>
</dbReference>
<evidence type="ECO:0000256" key="2">
    <source>
        <dbReference type="ARBA" id="ARBA00022448"/>
    </source>
</evidence>
<dbReference type="PROSITE" id="PS00216">
    <property type="entry name" value="SUGAR_TRANSPORT_1"/>
    <property type="match status" value="1"/>
</dbReference>
<dbReference type="PROSITE" id="PS50850">
    <property type="entry name" value="MFS"/>
    <property type="match status" value="1"/>
</dbReference>
<keyword evidence="6 7" id="KW-0472">Membrane</keyword>
<feature type="transmembrane region" description="Helical" evidence="7">
    <location>
        <begin position="79"/>
        <end position="97"/>
    </location>
</feature>
<dbReference type="Pfam" id="PF07690">
    <property type="entry name" value="MFS_1"/>
    <property type="match status" value="1"/>
</dbReference>
<comment type="caution">
    <text evidence="9">The sequence shown here is derived from an EMBL/GenBank/DDBJ whole genome shotgun (WGS) entry which is preliminary data.</text>
</comment>
<feature type="transmembrane region" description="Helical" evidence="7">
    <location>
        <begin position="47"/>
        <end position="67"/>
    </location>
</feature>
<evidence type="ECO:0000256" key="5">
    <source>
        <dbReference type="ARBA" id="ARBA00022989"/>
    </source>
</evidence>
<evidence type="ECO:0000313" key="9">
    <source>
        <dbReference type="EMBL" id="GGF90714.1"/>
    </source>
</evidence>
<feature type="transmembrane region" description="Helical" evidence="7">
    <location>
        <begin position="365"/>
        <end position="386"/>
    </location>
</feature>
<dbReference type="AlphaFoldDB" id="A0A917CJG0"/>
<name>A0A917CJG0_9GAMM</name>
<protein>
    <submittedName>
        <fullName evidence="9">MFS transporter</fullName>
    </submittedName>
</protein>
<dbReference type="Proteomes" id="UP000605253">
    <property type="component" value="Unassembled WGS sequence"/>
</dbReference>
<dbReference type="InterPro" id="IPR005829">
    <property type="entry name" value="Sugar_transporter_CS"/>
</dbReference>
<evidence type="ECO:0000256" key="3">
    <source>
        <dbReference type="ARBA" id="ARBA00022475"/>
    </source>
</evidence>
<evidence type="ECO:0000256" key="6">
    <source>
        <dbReference type="ARBA" id="ARBA00023136"/>
    </source>
</evidence>
<feature type="transmembrane region" description="Helical" evidence="7">
    <location>
        <begin position="298"/>
        <end position="316"/>
    </location>
</feature>
<feature type="transmembrane region" description="Helical" evidence="7">
    <location>
        <begin position="165"/>
        <end position="185"/>
    </location>
</feature>
<evidence type="ECO:0000256" key="1">
    <source>
        <dbReference type="ARBA" id="ARBA00004651"/>
    </source>
</evidence>
<feature type="transmembrane region" description="Helical" evidence="7">
    <location>
        <begin position="103"/>
        <end position="123"/>
    </location>
</feature>
<dbReference type="EMBL" id="BMEO01000003">
    <property type="protein sequence ID" value="GGF90714.1"/>
    <property type="molecule type" value="Genomic_DNA"/>
</dbReference>
<dbReference type="InterPro" id="IPR036259">
    <property type="entry name" value="MFS_trans_sf"/>
</dbReference>
<keyword evidence="2" id="KW-0813">Transport</keyword>
<feature type="transmembrane region" description="Helical" evidence="7">
    <location>
        <begin position="210"/>
        <end position="235"/>
    </location>
</feature>
<sequence>MTTLSPKTERRTAIAIAFMIALRMYGLFLILPVFSVYARDITGSTPFLVGMAIGIYGLTQAFLQIPMGFLSDIWGRKKVIALGLVLFLAGSVIAALASDVYTIIIGRAVQGMGAIAATGLALIADVSRPEQRSKMMAIVGVSIGLSFMLAFITGPMLARLYGLSGLFWVTAVLAALAILVLFVFITEPEKRIDRDYRFIEVVRSLRNKQLLLLDLGVFAIHASMSALFLVLPVILVNNFDWPVINHWHLYLPVMVASLFIMIPLIFWQEKQKNHIRLMLVSFLLLGINFLLLHMGMQQWLVIVVSLIVYFGLFNYLEASMPALLSKVATEQYRGAAMGAYSTSQFLGAFTGGAVGGYLMSLALGAVLWALFGLLIFIALVGILIFGHQKSIT</sequence>
<feature type="transmembrane region" description="Helical" evidence="7">
    <location>
        <begin position="135"/>
        <end position="153"/>
    </location>
</feature>
<feature type="transmembrane region" description="Helical" evidence="7">
    <location>
        <begin position="247"/>
        <end position="267"/>
    </location>
</feature>
<proteinExistence type="predicted"/>
<dbReference type="RefSeq" id="WP_188364571.1">
    <property type="nucleotide sequence ID" value="NZ_BAABJF010000017.1"/>
</dbReference>
<dbReference type="SUPFAM" id="SSF103473">
    <property type="entry name" value="MFS general substrate transporter"/>
    <property type="match status" value="1"/>
</dbReference>
<feature type="transmembrane region" description="Helical" evidence="7">
    <location>
        <begin position="12"/>
        <end position="35"/>
    </location>
</feature>
<evidence type="ECO:0000256" key="7">
    <source>
        <dbReference type="SAM" id="Phobius"/>
    </source>
</evidence>
<gene>
    <name evidence="9" type="ORF">GCM10011365_09790</name>
</gene>
<comment type="subcellular location">
    <subcellularLocation>
        <location evidence="1">Cell membrane</location>
        <topology evidence="1">Multi-pass membrane protein</topology>
    </subcellularLocation>
</comment>
<keyword evidence="3" id="KW-1003">Cell membrane</keyword>
<keyword evidence="10" id="KW-1185">Reference proteome</keyword>
<dbReference type="PANTHER" id="PTHR23517:SF2">
    <property type="entry name" value="MULTIDRUG RESISTANCE PROTEIN MDTH"/>
    <property type="match status" value="1"/>
</dbReference>
<reference evidence="9" key="2">
    <citation type="submission" date="2020-09" db="EMBL/GenBank/DDBJ databases">
        <authorList>
            <person name="Sun Q."/>
            <person name="Zhou Y."/>
        </authorList>
    </citation>
    <scope>NUCLEOTIDE SEQUENCE</scope>
    <source>
        <strain evidence="9">CGMCC 1.12181</strain>
    </source>
</reference>
<evidence type="ECO:0000256" key="4">
    <source>
        <dbReference type="ARBA" id="ARBA00022692"/>
    </source>
</evidence>
<feature type="transmembrane region" description="Helical" evidence="7">
    <location>
        <begin position="337"/>
        <end position="359"/>
    </location>
</feature>
<keyword evidence="5 7" id="KW-1133">Transmembrane helix</keyword>
<dbReference type="GO" id="GO:0022857">
    <property type="term" value="F:transmembrane transporter activity"/>
    <property type="evidence" value="ECO:0007669"/>
    <property type="project" value="InterPro"/>
</dbReference>
<dbReference type="InterPro" id="IPR050171">
    <property type="entry name" value="MFS_Transporters"/>
</dbReference>
<dbReference type="PANTHER" id="PTHR23517">
    <property type="entry name" value="RESISTANCE PROTEIN MDTM, PUTATIVE-RELATED-RELATED"/>
    <property type="match status" value="1"/>
</dbReference>
<reference evidence="9" key="1">
    <citation type="journal article" date="2014" name="Int. J. Syst. Evol. Microbiol.">
        <title>Complete genome sequence of Corynebacterium casei LMG S-19264T (=DSM 44701T), isolated from a smear-ripened cheese.</title>
        <authorList>
            <consortium name="US DOE Joint Genome Institute (JGI-PGF)"/>
            <person name="Walter F."/>
            <person name="Albersmeier A."/>
            <person name="Kalinowski J."/>
            <person name="Ruckert C."/>
        </authorList>
    </citation>
    <scope>NUCLEOTIDE SEQUENCE</scope>
    <source>
        <strain evidence="9">CGMCC 1.12181</strain>
    </source>
</reference>
<evidence type="ECO:0000259" key="8">
    <source>
        <dbReference type="PROSITE" id="PS50850"/>
    </source>
</evidence>
<feature type="domain" description="Major facilitator superfamily (MFS) profile" evidence="8">
    <location>
        <begin position="12"/>
        <end position="390"/>
    </location>
</feature>
<keyword evidence="4 7" id="KW-0812">Transmembrane</keyword>
<dbReference type="InterPro" id="IPR011701">
    <property type="entry name" value="MFS"/>
</dbReference>
<organism evidence="9 10">
    <name type="scientific">Marinicella pacifica</name>
    <dbReference type="NCBI Taxonomy" id="1171543"/>
    <lineage>
        <taxon>Bacteria</taxon>
        <taxon>Pseudomonadati</taxon>
        <taxon>Pseudomonadota</taxon>
        <taxon>Gammaproteobacteria</taxon>
        <taxon>Lysobacterales</taxon>
        <taxon>Marinicellaceae</taxon>
        <taxon>Marinicella</taxon>
    </lineage>
</organism>
<feature type="transmembrane region" description="Helical" evidence="7">
    <location>
        <begin position="274"/>
        <end position="292"/>
    </location>
</feature>
<evidence type="ECO:0000313" key="10">
    <source>
        <dbReference type="Proteomes" id="UP000605253"/>
    </source>
</evidence>
<dbReference type="Gene3D" id="1.20.1250.20">
    <property type="entry name" value="MFS general substrate transporter like domains"/>
    <property type="match status" value="1"/>
</dbReference>
<dbReference type="CDD" id="cd17472">
    <property type="entry name" value="MFS_YajR_like"/>
    <property type="match status" value="1"/>
</dbReference>
<accession>A0A917CJG0</accession>